<keyword evidence="2" id="KW-0176">Collagen</keyword>
<evidence type="ECO:0000256" key="1">
    <source>
        <dbReference type="SAM" id="MobiDB-lite"/>
    </source>
</evidence>
<dbReference type="RefSeq" id="WP_249333936.1">
    <property type="nucleotide sequence ID" value="NZ_JACRSY010000037.1"/>
</dbReference>
<protein>
    <submittedName>
        <fullName evidence="2">Collagen-like protein</fullName>
    </submittedName>
</protein>
<dbReference type="InterPro" id="IPR050149">
    <property type="entry name" value="Collagen_superfamily"/>
</dbReference>
<dbReference type="GO" id="GO:0005615">
    <property type="term" value="C:extracellular space"/>
    <property type="evidence" value="ECO:0007669"/>
    <property type="project" value="TreeGrafter"/>
</dbReference>
<dbReference type="InterPro" id="IPR008160">
    <property type="entry name" value="Collagen"/>
</dbReference>
<dbReference type="AlphaFoldDB" id="A0A926EL79"/>
<proteinExistence type="predicted"/>
<dbReference type="Pfam" id="PF01391">
    <property type="entry name" value="Collagen"/>
    <property type="match status" value="2"/>
</dbReference>
<dbReference type="PANTHER" id="PTHR24023">
    <property type="entry name" value="COLLAGEN ALPHA"/>
    <property type="match status" value="1"/>
</dbReference>
<feature type="compositionally biased region" description="Low complexity" evidence="1">
    <location>
        <begin position="135"/>
        <end position="183"/>
    </location>
</feature>
<feature type="region of interest" description="Disordered" evidence="1">
    <location>
        <begin position="131"/>
        <end position="190"/>
    </location>
</feature>
<comment type="caution">
    <text evidence="2">The sequence shown here is derived from an EMBL/GenBank/DDBJ whole genome shotgun (WGS) entry which is preliminary data.</text>
</comment>
<gene>
    <name evidence="2" type="ORF">H8718_16455</name>
</gene>
<sequence length="204" mass="20064">MSVLKKVRVQLLNERTGEVIEEVDVLTSADAVTFADGETFQQKLNAGKLTGPKGATGATGAKGDRGDTGATGPKGPAGEPGVQGAKGDPGSKMHNVTGAPATSLGAIGDWAMNTSNGDVYEKTASTTWTKRGNFKGATGAQGPAGAQGPKGDTGATGPQGPAGAKGATGAQGPQGPKGDPGDAIKVGTSTSDAVSRKLFFKVVG</sequence>
<organism evidence="2 3">
    <name type="scientific">Zhenhengia yiwuensis</name>
    <dbReference type="NCBI Taxonomy" id="2763666"/>
    <lineage>
        <taxon>Bacteria</taxon>
        <taxon>Bacillati</taxon>
        <taxon>Bacillota</taxon>
        <taxon>Clostridia</taxon>
        <taxon>Lachnospirales</taxon>
        <taxon>Lachnospiraceae</taxon>
        <taxon>Zhenhengia</taxon>
    </lineage>
</organism>
<feature type="compositionally biased region" description="Low complexity" evidence="1">
    <location>
        <begin position="46"/>
        <end position="61"/>
    </location>
</feature>
<accession>A0A926EL79</accession>
<feature type="region of interest" description="Disordered" evidence="1">
    <location>
        <begin position="45"/>
        <end position="100"/>
    </location>
</feature>
<name>A0A926EL79_9FIRM</name>
<dbReference type="EMBL" id="JACRSY010000037">
    <property type="protein sequence ID" value="MBC8581110.1"/>
    <property type="molecule type" value="Genomic_DNA"/>
</dbReference>
<dbReference type="PANTHER" id="PTHR24023:SF1082">
    <property type="entry name" value="COLLAGEN TRIPLE HELIX REPEAT"/>
    <property type="match status" value="1"/>
</dbReference>
<reference evidence="2" key="1">
    <citation type="submission" date="2020-08" db="EMBL/GenBank/DDBJ databases">
        <title>Genome public.</title>
        <authorList>
            <person name="Liu C."/>
            <person name="Sun Q."/>
        </authorList>
    </citation>
    <scope>NUCLEOTIDE SEQUENCE</scope>
    <source>
        <strain evidence="2">NSJ-12</strain>
    </source>
</reference>
<dbReference type="Proteomes" id="UP000655830">
    <property type="component" value="Unassembled WGS sequence"/>
</dbReference>
<evidence type="ECO:0000313" key="2">
    <source>
        <dbReference type="EMBL" id="MBC8581110.1"/>
    </source>
</evidence>
<dbReference type="GO" id="GO:0031012">
    <property type="term" value="C:extracellular matrix"/>
    <property type="evidence" value="ECO:0007669"/>
    <property type="project" value="TreeGrafter"/>
</dbReference>
<evidence type="ECO:0000313" key="3">
    <source>
        <dbReference type="Proteomes" id="UP000655830"/>
    </source>
</evidence>
<keyword evidence="3" id="KW-1185">Reference proteome</keyword>